<sequence>PERYLRDDFLRGVCFDLSEVPIRVPPDSPLAPQWYRLEGDGRVKGDIMLDVWIETQVVEAFPKAWQSDAGGAIHTRAKVHLSPKLWYLRVNVIKATDLQFPVDK</sequence>
<proteinExistence type="predicted"/>
<evidence type="ECO:0000313" key="2">
    <source>
        <dbReference type="Proteomes" id="UP000824469"/>
    </source>
</evidence>
<feature type="non-terminal residue" evidence="1">
    <location>
        <position position="1"/>
    </location>
</feature>
<dbReference type="PANTHER" id="PTHR31425:SF50">
    <property type="entry name" value="FT-INTERACTING PROTEIN 3-RELATED"/>
    <property type="match status" value="1"/>
</dbReference>
<evidence type="ECO:0000313" key="1">
    <source>
        <dbReference type="EMBL" id="KAH9306050.1"/>
    </source>
</evidence>
<accession>A0AA38KV60</accession>
<reference evidence="1 2" key="1">
    <citation type="journal article" date="2021" name="Nat. Plants">
        <title>The Taxus genome provides insights into paclitaxel biosynthesis.</title>
        <authorList>
            <person name="Xiong X."/>
            <person name="Gou J."/>
            <person name="Liao Q."/>
            <person name="Li Y."/>
            <person name="Zhou Q."/>
            <person name="Bi G."/>
            <person name="Li C."/>
            <person name="Du R."/>
            <person name="Wang X."/>
            <person name="Sun T."/>
            <person name="Guo L."/>
            <person name="Liang H."/>
            <person name="Lu P."/>
            <person name="Wu Y."/>
            <person name="Zhang Z."/>
            <person name="Ro D.K."/>
            <person name="Shang Y."/>
            <person name="Huang S."/>
            <person name="Yan J."/>
        </authorList>
    </citation>
    <scope>NUCLEOTIDE SEQUENCE [LARGE SCALE GENOMIC DNA]</scope>
    <source>
        <strain evidence="1">Ta-2019</strain>
    </source>
</reference>
<gene>
    <name evidence="1" type="ORF">KI387_010454</name>
</gene>
<dbReference type="Proteomes" id="UP000824469">
    <property type="component" value="Unassembled WGS sequence"/>
</dbReference>
<comment type="caution">
    <text evidence="1">The sequence shown here is derived from an EMBL/GenBank/DDBJ whole genome shotgun (WGS) entry which is preliminary data.</text>
</comment>
<dbReference type="SUPFAM" id="SSF49562">
    <property type="entry name" value="C2 domain (Calcium/lipid-binding domain, CaLB)"/>
    <property type="match status" value="1"/>
</dbReference>
<dbReference type="InterPro" id="IPR047259">
    <property type="entry name" value="QUIRKY-like"/>
</dbReference>
<name>A0AA38KV60_TAXCH</name>
<dbReference type="PANTHER" id="PTHR31425">
    <property type="entry name" value="PHOSPHORIBOSYLANTHRANILATE TRANSFERASE ISOFORM 1"/>
    <property type="match status" value="1"/>
</dbReference>
<organism evidence="1 2">
    <name type="scientific">Taxus chinensis</name>
    <name type="common">Chinese yew</name>
    <name type="synonym">Taxus wallichiana var. chinensis</name>
    <dbReference type="NCBI Taxonomy" id="29808"/>
    <lineage>
        <taxon>Eukaryota</taxon>
        <taxon>Viridiplantae</taxon>
        <taxon>Streptophyta</taxon>
        <taxon>Embryophyta</taxon>
        <taxon>Tracheophyta</taxon>
        <taxon>Spermatophyta</taxon>
        <taxon>Pinopsida</taxon>
        <taxon>Pinidae</taxon>
        <taxon>Conifers II</taxon>
        <taxon>Cupressales</taxon>
        <taxon>Taxaceae</taxon>
        <taxon>Taxus</taxon>
    </lineage>
</organism>
<dbReference type="AlphaFoldDB" id="A0AA38KV60"/>
<dbReference type="OMA" id="EAWGSNI"/>
<keyword evidence="2" id="KW-1185">Reference proteome</keyword>
<dbReference type="EMBL" id="JAHRHJ020000008">
    <property type="protein sequence ID" value="KAH9306050.1"/>
    <property type="molecule type" value="Genomic_DNA"/>
</dbReference>
<dbReference type="InterPro" id="IPR035892">
    <property type="entry name" value="C2_domain_sf"/>
</dbReference>
<feature type="non-terminal residue" evidence="1">
    <location>
        <position position="104"/>
    </location>
</feature>
<protein>
    <submittedName>
        <fullName evidence="1">Uncharacterized protein</fullName>
    </submittedName>
</protein>